<keyword evidence="2" id="KW-1185">Reference proteome</keyword>
<sequence length="408" mass="46358">MEAELELEKQCSMMEEAQKTRQIEAEAIPDALKNESHGPDSLQQRLKDFEYEDSVFVSPKQEIAKEVKPVHEPENSMTLDGAHMLISTPKQGIKHQQLKVKFQDKEVASNEGFHAETVVTNTVILRSSMDSLPKLKLDSFDGDPISWSDWMSMFQSIIDEADISHNAKMQHLQNAVIGRAKEAIEGNGYSGELYADALEKLKLRFGKPQIVVKAHLSRLHKVRHFSDVTSTAVKTFKRLGYTNDLHAANNSNMVVDKRPHSLCVKWKEYRREKELKHATLLDFEKWIEVQAEVSYDFGIQTSKPPLAPPDHKLKHRGGSAVYSAVTAPSEYSLRFNQSGQFTSPPCVMGDGKYHKLHSCPKFKELSVLERLTKVKEHGLCFRCFGRHWANKCRCSRRCGVNGCARLHK</sequence>
<accession>A0AAD9QI83</accession>
<dbReference type="EMBL" id="JARQWQ010000031">
    <property type="protein sequence ID" value="KAK2561743.1"/>
    <property type="molecule type" value="Genomic_DNA"/>
</dbReference>
<reference evidence="1" key="2">
    <citation type="journal article" date="2023" name="Science">
        <title>Genomic signatures of disease resistance in endangered staghorn corals.</title>
        <authorList>
            <person name="Vollmer S.V."/>
            <person name="Selwyn J.D."/>
            <person name="Despard B.A."/>
            <person name="Roesel C.L."/>
        </authorList>
    </citation>
    <scope>NUCLEOTIDE SEQUENCE</scope>
    <source>
        <strain evidence="1">K2</strain>
    </source>
</reference>
<dbReference type="InterPro" id="IPR005312">
    <property type="entry name" value="DUF1759"/>
</dbReference>
<organism evidence="1 2">
    <name type="scientific">Acropora cervicornis</name>
    <name type="common">Staghorn coral</name>
    <dbReference type="NCBI Taxonomy" id="6130"/>
    <lineage>
        <taxon>Eukaryota</taxon>
        <taxon>Metazoa</taxon>
        <taxon>Cnidaria</taxon>
        <taxon>Anthozoa</taxon>
        <taxon>Hexacorallia</taxon>
        <taxon>Scleractinia</taxon>
        <taxon>Astrocoeniina</taxon>
        <taxon>Acroporidae</taxon>
        <taxon>Acropora</taxon>
    </lineage>
</organism>
<evidence type="ECO:0000313" key="2">
    <source>
        <dbReference type="Proteomes" id="UP001249851"/>
    </source>
</evidence>
<dbReference type="AlphaFoldDB" id="A0AAD9QI83"/>
<dbReference type="PANTHER" id="PTHR47331:SF1">
    <property type="entry name" value="GAG-LIKE PROTEIN"/>
    <property type="match status" value="1"/>
</dbReference>
<dbReference type="Proteomes" id="UP001249851">
    <property type="component" value="Unassembled WGS sequence"/>
</dbReference>
<protein>
    <submittedName>
        <fullName evidence="1">Uncharacterized protein</fullName>
    </submittedName>
</protein>
<name>A0AAD9QI83_ACRCE</name>
<dbReference type="Pfam" id="PF03564">
    <property type="entry name" value="DUF1759"/>
    <property type="match status" value="1"/>
</dbReference>
<proteinExistence type="predicted"/>
<comment type="caution">
    <text evidence="1">The sequence shown here is derived from an EMBL/GenBank/DDBJ whole genome shotgun (WGS) entry which is preliminary data.</text>
</comment>
<dbReference type="PANTHER" id="PTHR47331">
    <property type="entry name" value="PHD-TYPE DOMAIN-CONTAINING PROTEIN"/>
    <property type="match status" value="1"/>
</dbReference>
<gene>
    <name evidence="1" type="ORF">P5673_015122</name>
</gene>
<reference evidence="1" key="1">
    <citation type="journal article" date="2023" name="G3 (Bethesda)">
        <title>Whole genome assembly and annotation of the endangered Caribbean coral Acropora cervicornis.</title>
        <authorList>
            <person name="Selwyn J.D."/>
            <person name="Vollmer S.V."/>
        </authorList>
    </citation>
    <scope>NUCLEOTIDE SEQUENCE</scope>
    <source>
        <strain evidence="1">K2</strain>
    </source>
</reference>
<evidence type="ECO:0000313" key="1">
    <source>
        <dbReference type="EMBL" id="KAK2561743.1"/>
    </source>
</evidence>